<dbReference type="InterPro" id="IPR011009">
    <property type="entry name" value="Kinase-like_dom_sf"/>
</dbReference>
<feature type="compositionally biased region" description="Basic and acidic residues" evidence="22">
    <location>
        <begin position="442"/>
        <end position="451"/>
    </location>
</feature>
<dbReference type="GO" id="GO:0005524">
    <property type="term" value="F:ATP binding"/>
    <property type="evidence" value="ECO:0007669"/>
    <property type="project" value="UniProtKB-KW"/>
</dbReference>
<keyword evidence="10" id="KW-0479">Metal-binding</keyword>
<dbReference type="GO" id="GO:0016787">
    <property type="term" value="F:hydrolase activity"/>
    <property type="evidence" value="ECO:0007669"/>
    <property type="project" value="UniProtKB-KW"/>
</dbReference>
<evidence type="ECO:0000256" key="10">
    <source>
        <dbReference type="ARBA" id="ARBA00022723"/>
    </source>
</evidence>
<feature type="active site" description="4-aspartylphosphate intermediate" evidence="19">
    <location>
        <position position="291"/>
    </location>
</feature>
<evidence type="ECO:0000256" key="12">
    <source>
        <dbReference type="ARBA" id="ARBA00022777"/>
    </source>
</evidence>
<dbReference type="InterPro" id="IPR017407">
    <property type="entry name" value="Ser/Thr_kinase_Rio1"/>
</dbReference>
<reference evidence="24" key="1">
    <citation type="submission" date="2020-08" db="EMBL/GenBank/DDBJ databases">
        <title>Multicomponent nature underlies the extraordinary mechanical properties of spider dragline silk.</title>
        <authorList>
            <person name="Kono N."/>
            <person name="Nakamura H."/>
            <person name="Mori M."/>
            <person name="Yoshida Y."/>
            <person name="Ohtoshi R."/>
            <person name="Malay A.D."/>
            <person name="Moran D.A.P."/>
            <person name="Tomita M."/>
            <person name="Numata K."/>
            <person name="Arakawa K."/>
        </authorList>
    </citation>
    <scope>NUCLEOTIDE SEQUENCE</scope>
</reference>
<dbReference type="Pfam" id="PF01163">
    <property type="entry name" value="RIO1"/>
    <property type="match status" value="1"/>
</dbReference>
<dbReference type="InterPro" id="IPR000687">
    <property type="entry name" value="RIO_kinase"/>
</dbReference>
<feature type="region of interest" description="Disordered" evidence="22">
    <location>
        <begin position="37"/>
        <end position="61"/>
    </location>
</feature>
<feature type="binding site" evidence="20">
    <location>
        <position position="158"/>
    </location>
    <ligand>
        <name>ATP</name>
        <dbReference type="ChEBI" id="CHEBI:30616"/>
    </ligand>
</feature>
<evidence type="ECO:0000256" key="1">
    <source>
        <dbReference type="ARBA" id="ARBA00001946"/>
    </source>
</evidence>
<gene>
    <name evidence="24" type="primary">Riok1</name>
    <name evidence="24" type="ORF">NPIL_540841</name>
</gene>
<dbReference type="GO" id="GO:0042254">
    <property type="term" value="P:ribosome biogenesis"/>
    <property type="evidence" value="ECO:0007669"/>
    <property type="project" value="UniProtKB-KW"/>
</dbReference>
<dbReference type="GO" id="GO:0046872">
    <property type="term" value="F:metal ion binding"/>
    <property type="evidence" value="ECO:0007669"/>
    <property type="project" value="UniProtKB-KW"/>
</dbReference>
<dbReference type="PROSITE" id="PS01245">
    <property type="entry name" value="RIO1"/>
    <property type="match status" value="1"/>
</dbReference>
<sequence length="490" mass="56783">MMEAEMESIDKELKNVAFDSDDEREYSDEEYFVEIEDNPHGVKPSSSGTYHPNQQLSKENAFQPNDGLRHKFLNKISLDKYTYCQDETNKKVDASKIRWKDKSDRATVEQVLDPRTRLILYKFLNNSVFSEVLGCISTGKEANVYYAPGKDGIDKAVKIYKTSILIFKDRDKYVNGDFRFRRGYCRKNPRKMIRTWAEKEMRNLSRIYNAGIPCPQPILLKSPVLVMTFIGKNGIPAPLLKDVDLDEDKYNTLYIDCICMMKNLYSKCNLIHADLSEYNLLYLDGQIVTIDVSQSVEPDHPYAMEFLRKDCVNISEYFKKKGVNVILIRQLFGFITNPNFTSDHVLQYVENIRTSQENQEFTEESKIDEEVFKQAYIPKRLNEVIDAERDIFVGDNEKLYDAVTGLQQKESSEQNETDSEDASNSANSDTEEKVKSGTHSARPRDESPSAKKERKKALKEARREKQQTKIPKHVKKRKEKLGHENSKKNK</sequence>
<keyword evidence="7" id="KW-0690">Ribosome biogenesis</keyword>
<evidence type="ECO:0000256" key="14">
    <source>
        <dbReference type="ARBA" id="ARBA00022840"/>
    </source>
</evidence>
<dbReference type="CDD" id="cd05147">
    <property type="entry name" value="RIO1_euk"/>
    <property type="match status" value="1"/>
</dbReference>
<evidence type="ECO:0000256" key="8">
    <source>
        <dbReference type="ARBA" id="ARBA00022527"/>
    </source>
</evidence>
<evidence type="ECO:0000256" key="3">
    <source>
        <dbReference type="ARBA" id="ARBA00009196"/>
    </source>
</evidence>
<dbReference type="PIRSF" id="PIRSF038147">
    <property type="entry name" value="Ser/Thr_PK_RIO1"/>
    <property type="match status" value="1"/>
</dbReference>
<comment type="cofactor">
    <cofactor evidence="1 21">
        <name>Mg(2+)</name>
        <dbReference type="ChEBI" id="CHEBI:18420"/>
    </cofactor>
</comment>
<keyword evidence="11 20" id="KW-0547">Nucleotide-binding</keyword>
<feature type="compositionally biased region" description="Basic residues" evidence="22">
    <location>
        <begin position="470"/>
        <end position="480"/>
    </location>
</feature>
<dbReference type="SMART" id="SM00090">
    <property type="entry name" value="RIO"/>
    <property type="match status" value="1"/>
</dbReference>
<feature type="domain" description="RIO kinase" evidence="23">
    <location>
        <begin position="101"/>
        <end position="337"/>
    </location>
</feature>
<dbReference type="Proteomes" id="UP000887013">
    <property type="component" value="Unassembled WGS sequence"/>
</dbReference>
<evidence type="ECO:0000256" key="2">
    <source>
        <dbReference type="ARBA" id="ARBA00004496"/>
    </source>
</evidence>
<keyword evidence="13" id="KW-0378">Hydrolase</keyword>
<evidence type="ECO:0000256" key="4">
    <source>
        <dbReference type="ARBA" id="ARBA00012513"/>
    </source>
</evidence>
<evidence type="ECO:0000256" key="5">
    <source>
        <dbReference type="ARBA" id="ARBA00016038"/>
    </source>
</evidence>
<keyword evidence="8" id="KW-0723">Serine/threonine-protein kinase</keyword>
<evidence type="ECO:0000256" key="7">
    <source>
        <dbReference type="ARBA" id="ARBA00022517"/>
    </source>
</evidence>
<keyword evidence="25" id="KW-1185">Reference proteome</keyword>
<accession>A0A8X6PIE8</accession>
<dbReference type="InterPro" id="IPR018935">
    <property type="entry name" value="RIO_kinase_CS"/>
</dbReference>
<feature type="binding site" evidence="21">
    <location>
        <position position="291"/>
    </location>
    <ligand>
        <name>Mg(2+)</name>
        <dbReference type="ChEBI" id="CHEBI:18420"/>
    </ligand>
</feature>
<dbReference type="Gene3D" id="1.10.510.10">
    <property type="entry name" value="Transferase(Phosphotransferase) domain 1"/>
    <property type="match status" value="1"/>
</dbReference>
<evidence type="ECO:0000256" key="13">
    <source>
        <dbReference type="ARBA" id="ARBA00022801"/>
    </source>
</evidence>
<evidence type="ECO:0000256" key="17">
    <source>
        <dbReference type="ARBA" id="ARBA00048679"/>
    </source>
</evidence>
<evidence type="ECO:0000256" key="22">
    <source>
        <dbReference type="SAM" id="MobiDB-lite"/>
    </source>
</evidence>
<feature type="region of interest" description="Disordered" evidence="22">
    <location>
        <begin position="1"/>
        <end position="22"/>
    </location>
</feature>
<evidence type="ECO:0000313" key="25">
    <source>
        <dbReference type="Proteomes" id="UP000887013"/>
    </source>
</evidence>
<evidence type="ECO:0000256" key="6">
    <source>
        <dbReference type="ARBA" id="ARBA00022490"/>
    </source>
</evidence>
<comment type="caution">
    <text evidence="24">The sequence shown here is derived from an EMBL/GenBank/DDBJ whole genome shotgun (WGS) entry which is preliminary data.</text>
</comment>
<dbReference type="Gene3D" id="3.30.200.20">
    <property type="entry name" value="Phosphorylase Kinase, domain 1"/>
    <property type="match status" value="1"/>
</dbReference>
<comment type="subcellular location">
    <subcellularLocation>
        <location evidence="2">Cytoplasm</location>
    </subcellularLocation>
</comment>
<proteinExistence type="inferred from homology"/>
<keyword evidence="14 20" id="KW-0067">ATP-binding</keyword>
<keyword evidence="6" id="KW-0963">Cytoplasm</keyword>
<feature type="binding site" evidence="21">
    <location>
        <position position="279"/>
    </location>
    <ligand>
        <name>Mg(2+)</name>
        <dbReference type="ChEBI" id="CHEBI:18420"/>
    </ligand>
</feature>
<evidence type="ECO:0000256" key="15">
    <source>
        <dbReference type="ARBA" id="ARBA00022842"/>
    </source>
</evidence>
<dbReference type="InterPro" id="IPR051272">
    <property type="entry name" value="RIO-type_Ser/Thr_kinase"/>
</dbReference>
<organism evidence="24 25">
    <name type="scientific">Nephila pilipes</name>
    <name type="common">Giant wood spider</name>
    <name type="synonym">Nephila maculata</name>
    <dbReference type="NCBI Taxonomy" id="299642"/>
    <lineage>
        <taxon>Eukaryota</taxon>
        <taxon>Metazoa</taxon>
        <taxon>Ecdysozoa</taxon>
        <taxon>Arthropoda</taxon>
        <taxon>Chelicerata</taxon>
        <taxon>Arachnida</taxon>
        <taxon>Araneae</taxon>
        <taxon>Araneomorphae</taxon>
        <taxon>Entelegynae</taxon>
        <taxon>Araneoidea</taxon>
        <taxon>Nephilidae</taxon>
        <taxon>Nephila</taxon>
    </lineage>
</organism>
<evidence type="ECO:0000256" key="19">
    <source>
        <dbReference type="PIRSR" id="PIRSR038147-1"/>
    </source>
</evidence>
<keyword evidence="12" id="KW-0418">Kinase</keyword>
<dbReference type="AlphaFoldDB" id="A0A8X6PIE8"/>
<name>A0A8X6PIE8_NEPPI</name>
<dbReference type="EMBL" id="BMAW01116284">
    <property type="protein sequence ID" value="GFT70018.1"/>
    <property type="molecule type" value="Genomic_DNA"/>
</dbReference>
<evidence type="ECO:0000259" key="23">
    <source>
        <dbReference type="SMART" id="SM00090"/>
    </source>
</evidence>
<evidence type="ECO:0000256" key="16">
    <source>
        <dbReference type="ARBA" id="ARBA00047899"/>
    </source>
</evidence>
<dbReference type="GO" id="GO:0004674">
    <property type="term" value="F:protein serine/threonine kinase activity"/>
    <property type="evidence" value="ECO:0007669"/>
    <property type="project" value="UniProtKB-KW"/>
</dbReference>
<feature type="binding site" evidence="20">
    <location>
        <position position="230"/>
    </location>
    <ligand>
        <name>ATP</name>
        <dbReference type="ChEBI" id="CHEBI:30616"/>
    </ligand>
</feature>
<feature type="binding site" evidence="20">
    <location>
        <position position="228"/>
    </location>
    <ligand>
        <name>ATP</name>
        <dbReference type="ChEBI" id="CHEBI:30616"/>
    </ligand>
</feature>
<feature type="compositionally biased region" description="Basic and acidic residues" evidence="22">
    <location>
        <begin position="481"/>
        <end position="490"/>
    </location>
</feature>
<dbReference type="FunFam" id="3.30.200.20:FF:000148">
    <property type="entry name" value="Serine/threonine-protein kinase RIO1"/>
    <property type="match status" value="1"/>
</dbReference>
<dbReference type="GO" id="GO:0005737">
    <property type="term" value="C:cytoplasm"/>
    <property type="evidence" value="ECO:0007669"/>
    <property type="project" value="UniProtKB-SubCell"/>
</dbReference>
<feature type="region of interest" description="Disordered" evidence="22">
    <location>
        <begin position="407"/>
        <end position="490"/>
    </location>
</feature>
<evidence type="ECO:0000256" key="21">
    <source>
        <dbReference type="PIRSR" id="PIRSR038147-3"/>
    </source>
</evidence>
<feature type="active site" description="Proton acceptor" evidence="19">
    <location>
        <position position="274"/>
    </location>
</feature>
<dbReference type="OrthoDB" id="205248at2759"/>
<keyword evidence="15" id="KW-0460">Magnesium</keyword>
<evidence type="ECO:0000313" key="24">
    <source>
        <dbReference type="EMBL" id="GFT70018.1"/>
    </source>
</evidence>
<evidence type="ECO:0000256" key="9">
    <source>
        <dbReference type="ARBA" id="ARBA00022679"/>
    </source>
</evidence>
<dbReference type="PANTHER" id="PTHR45723">
    <property type="entry name" value="SERINE/THREONINE-PROTEIN KINASE RIO1"/>
    <property type="match status" value="1"/>
</dbReference>
<comment type="catalytic activity">
    <reaction evidence="16">
        <text>L-threonyl-[protein] + ATP = O-phospho-L-threonyl-[protein] + ADP + H(+)</text>
        <dbReference type="Rhea" id="RHEA:46608"/>
        <dbReference type="Rhea" id="RHEA-COMP:11060"/>
        <dbReference type="Rhea" id="RHEA-COMP:11605"/>
        <dbReference type="ChEBI" id="CHEBI:15378"/>
        <dbReference type="ChEBI" id="CHEBI:30013"/>
        <dbReference type="ChEBI" id="CHEBI:30616"/>
        <dbReference type="ChEBI" id="CHEBI:61977"/>
        <dbReference type="ChEBI" id="CHEBI:456216"/>
        <dbReference type="EC" id="2.7.11.1"/>
    </reaction>
</comment>
<protein>
    <recommendedName>
        <fullName evidence="5">Serine/threonine-protein kinase RIO1</fullName>
        <ecNumber evidence="4">2.7.11.1</ecNumber>
    </recommendedName>
    <alternativeName>
        <fullName evidence="18">Serine/threonine-protein kinase rio1</fullName>
    </alternativeName>
</protein>
<evidence type="ECO:0000256" key="11">
    <source>
        <dbReference type="ARBA" id="ARBA00022741"/>
    </source>
</evidence>
<comment type="catalytic activity">
    <reaction evidence="17">
        <text>L-seryl-[protein] + ATP = O-phospho-L-seryl-[protein] + ADP + H(+)</text>
        <dbReference type="Rhea" id="RHEA:17989"/>
        <dbReference type="Rhea" id="RHEA-COMP:9863"/>
        <dbReference type="Rhea" id="RHEA-COMP:11604"/>
        <dbReference type="ChEBI" id="CHEBI:15378"/>
        <dbReference type="ChEBI" id="CHEBI:29999"/>
        <dbReference type="ChEBI" id="CHEBI:30616"/>
        <dbReference type="ChEBI" id="CHEBI:83421"/>
        <dbReference type="ChEBI" id="CHEBI:456216"/>
        <dbReference type="EC" id="2.7.11.1"/>
    </reaction>
</comment>
<evidence type="ECO:0000256" key="18">
    <source>
        <dbReference type="ARBA" id="ARBA00068838"/>
    </source>
</evidence>
<comment type="similarity">
    <text evidence="3">Belongs to the protein kinase superfamily. RIO-type Ser/Thr kinase family.</text>
</comment>
<keyword evidence="9" id="KW-0808">Transferase</keyword>
<dbReference type="EC" id="2.7.11.1" evidence="4"/>
<evidence type="ECO:0000256" key="20">
    <source>
        <dbReference type="PIRSR" id="PIRSR038147-2"/>
    </source>
</evidence>
<feature type="compositionally biased region" description="Polar residues" evidence="22">
    <location>
        <begin position="44"/>
        <end position="61"/>
    </location>
</feature>
<dbReference type="InterPro" id="IPR018934">
    <property type="entry name" value="RIO_dom"/>
</dbReference>
<feature type="compositionally biased region" description="Basic and acidic residues" evidence="22">
    <location>
        <begin position="458"/>
        <end position="467"/>
    </location>
</feature>
<dbReference type="SUPFAM" id="SSF56112">
    <property type="entry name" value="Protein kinase-like (PK-like)"/>
    <property type="match status" value="1"/>
</dbReference>